<dbReference type="SUPFAM" id="SSF51905">
    <property type="entry name" value="FAD/NAD(P)-binding domain"/>
    <property type="match status" value="1"/>
</dbReference>
<gene>
    <name evidence="2" type="ORF">DS843_25555</name>
</gene>
<dbReference type="RefSeq" id="WP_149471660.1">
    <property type="nucleotide sequence ID" value="NZ_QOKW01000029.1"/>
</dbReference>
<keyword evidence="3" id="KW-1185">Reference proteome</keyword>
<comment type="caution">
    <text evidence="2">The sequence shown here is derived from an EMBL/GenBank/DDBJ whole genome shotgun (WGS) entry which is preliminary data.</text>
</comment>
<name>A0A9W7NE74_9PROT</name>
<dbReference type="Proteomes" id="UP000480854">
    <property type="component" value="Unassembled WGS sequence"/>
</dbReference>
<dbReference type="OrthoDB" id="7279140at2"/>
<keyword evidence="1" id="KW-0560">Oxidoreductase</keyword>
<proteinExistence type="predicted"/>
<dbReference type="Pfam" id="PF13738">
    <property type="entry name" value="Pyr_redox_3"/>
    <property type="match status" value="1"/>
</dbReference>
<protein>
    <submittedName>
        <fullName evidence="2">Flavoprotein</fullName>
    </submittedName>
</protein>
<dbReference type="InterPro" id="IPR036188">
    <property type="entry name" value="FAD/NAD-bd_sf"/>
</dbReference>
<dbReference type="PANTHER" id="PTHR43539:SF78">
    <property type="entry name" value="FLAVIN-CONTAINING MONOOXYGENASE"/>
    <property type="match status" value="1"/>
</dbReference>
<dbReference type="InterPro" id="IPR050982">
    <property type="entry name" value="Auxin_biosynth/cation_transpt"/>
</dbReference>
<accession>A0A9W7NE74</accession>
<dbReference type="Gene3D" id="3.50.50.60">
    <property type="entry name" value="FAD/NAD(P)-binding domain"/>
    <property type="match status" value="1"/>
</dbReference>
<dbReference type="AlphaFoldDB" id="A0A9W7NE74"/>
<dbReference type="PANTHER" id="PTHR43539">
    <property type="entry name" value="FLAVIN-BINDING MONOOXYGENASE-LIKE PROTEIN (AFU_ORTHOLOGUE AFUA_4G09220)"/>
    <property type="match status" value="1"/>
</dbReference>
<dbReference type="EMBL" id="QOKW01000029">
    <property type="protein sequence ID" value="KAA0676887.1"/>
    <property type="molecule type" value="Genomic_DNA"/>
</dbReference>
<evidence type="ECO:0000313" key="3">
    <source>
        <dbReference type="Proteomes" id="UP000480854"/>
    </source>
</evidence>
<organism evidence="2 3">
    <name type="scientific">Roseomonas genomospecies 6</name>
    <dbReference type="NCBI Taxonomy" id="214106"/>
    <lineage>
        <taxon>Bacteria</taxon>
        <taxon>Pseudomonadati</taxon>
        <taxon>Pseudomonadota</taxon>
        <taxon>Alphaproteobacteria</taxon>
        <taxon>Acetobacterales</taxon>
        <taxon>Roseomonadaceae</taxon>
        <taxon>Roseomonas</taxon>
    </lineage>
</organism>
<sequence length="482" mass="49783">MMTSSTLPVVVIGAGPVGLAAAAHLLARGVPPLVLEAASEVAANMRDWGHVRLFSPWRYNIDTQARSLLTGSGWTAPDLDTIPTGREVVDRYLRPLAALPEMASRLRFGHRVTAISRQHMDKVKTGGRDASPFLLRVETPDGETEILAAAVLDASGTWSTPNPMGANGLPAIGETAHAARILYGIPDATGGQRSRYAGKRTVVVGSGHSAANSLLDLARLAGQEPGTEVVWAVRGTDLRRAFGGGEADALAARGALGAALRTLHASGRLDVVSGFRVATVATESGKLVLVGADGRRIENLDEIVVATGQRPDLAPLRELRLKLDPWLECSEALGPLIDPNLHSCGTVRPHGVRELSHPEAGFYTVGIKSYGRAPTFLMATGYEQVRSIAAFLAGDIQAAHDVQLDLPETGVCSSDLGPEPLAAAAGKCCGGPAPASADACCMEDAARKSAGAVGCGCGSPAARAGGQIGKPAMPGCCGSSLA</sequence>
<evidence type="ECO:0000313" key="2">
    <source>
        <dbReference type="EMBL" id="KAA0676887.1"/>
    </source>
</evidence>
<reference evidence="2 3" key="1">
    <citation type="submission" date="2018-07" db="EMBL/GenBank/DDBJ databases">
        <title>Genome sequence of Azospirillum sp. ATCC 49961.</title>
        <authorList>
            <person name="Sant'Anna F.H."/>
            <person name="Baldani J.I."/>
            <person name="Zilli J.E."/>
            <person name="Reis V.M."/>
            <person name="Hartmann A."/>
            <person name="Cruz L."/>
            <person name="de Souza E.M."/>
            <person name="de Oliveira Pedrosa F."/>
            <person name="Passaglia L.M.P."/>
        </authorList>
    </citation>
    <scope>NUCLEOTIDE SEQUENCE [LARGE SCALE GENOMIC DNA]</scope>
    <source>
        <strain evidence="2 3">ATCC 49961</strain>
    </source>
</reference>
<dbReference type="PRINTS" id="PR00368">
    <property type="entry name" value="FADPNR"/>
</dbReference>
<dbReference type="GO" id="GO:0004497">
    <property type="term" value="F:monooxygenase activity"/>
    <property type="evidence" value="ECO:0007669"/>
    <property type="project" value="TreeGrafter"/>
</dbReference>
<dbReference type="GO" id="GO:0050660">
    <property type="term" value="F:flavin adenine dinucleotide binding"/>
    <property type="evidence" value="ECO:0007669"/>
    <property type="project" value="TreeGrafter"/>
</dbReference>
<evidence type="ECO:0000256" key="1">
    <source>
        <dbReference type="ARBA" id="ARBA00023002"/>
    </source>
</evidence>
<dbReference type="PRINTS" id="PR00411">
    <property type="entry name" value="PNDRDTASEI"/>
</dbReference>